<dbReference type="SUPFAM" id="SSF103473">
    <property type="entry name" value="MFS general substrate transporter"/>
    <property type="match status" value="1"/>
</dbReference>
<evidence type="ECO:0000256" key="3">
    <source>
        <dbReference type="ARBA" id="ARBA00022475"/>
    </source>
</evidence>
<proteinExistence type="predicted"/>
<dbReference type="CDD" id="cd17502">
    <property type="entry name" value="MFS_Azr1_MDR_like"/>
    <property type="match status" value="1"/>
</dbReference>
<evidence type="ECO:0000256" key="2">
    <source>
        <dbReference type="ARBA" id="ARBA00022448"/>
    </source>
</evidence>
<dbReference type="InterPro" id="IPR020846">
    <property type="entry name" value="MFS_dom"/>
</dbReference>
<dbReference type="PANTHER" id="PTHR23501:SF191">
    <property type="entry name" value="VACUOLAR BASIC AMINO ACID TRANSPORTER 4"/>
    <property type="match status" value="1"/>
</dbReference>
<dbReference type="InterPro" id="IPR036259">
    <property type="entry name" value="MFS_trans_sf"/>
</dbReference>
<dbReference type="Pfam" id="PF07690">
    <property type="entry name" value="MFS_1"/>
    <property type="match status" value="1"/>
</dbReference>
<feature type="transmembrane region" description="Helical" evidence="7">
    <location>
        <begin position="166"/>
        <end position="187"/>
    </location>
</feature>
<feature type="transmembrane region" description="Helical" evidence="7">
    <location>
        <begin position="468"/>
        <end position="487"/>
    </location>
</feature>
<feature type="transmembrane region" description="Helical" evidence="7">
    <location>
        <begin position="14"/>
        <end position="37"/>
    </location>
</feature>
<gene>
    <name evidence="9" type="ORF">CQU01_08250</name>
</gene>
<dbReference type="Proteomes" id="UP000321491">
    <property type="component" value="Unassembled WGS sequence"/>
</dbReference>
<feature type="transmembrane region" description="Helical" evidence="7">
    <location>
        <begin position="402"/>
        <end position="421"/>
    </location>
</feature>
<feature type="domain" description="Major facilitator superfamily (MFS) profile" evidence="8">
    <location>
        <begin position="15"/>
        <end position="492"/>
    </location>
</feature>
<sequence>MNQKRKTKKLNRPLVLASVMLGMFLAAIEGTIVATAMPSIVADLGGFSLYSWVFSAYLLTNASTVLIFGKLADVYGRKPIFVGGVIIFLIGSTLSGFAFTMEMLIGARFIQGIGAGALMPMATTIVGDIYNKEERAKIQGYLSSVWGISAVSGPLLGGLFVDVLHWHYVFWMNIPLGILAMIGILLFLHEHIEKKSREINYLGTFLLFISVSSLMVLLTEASHLSRPNLFKVLIAVTVLSFVLFLFFEKHSITPVMPLELWKSSPIRIANVTALITGMIVIGVSSYLPTYVQGIMNQSATVAGFTLTVMSIGWPIASTIAGRLLLRISYRQTAILGGISLIIGSIFFYLLTPIKSPIWAGIGSFFIGVGMGLTSTTFIVLIQSSVPWKIRGIATASNIFMRSLGSAIGVAILGAILNYKIYRHIQHNELGEGVSLDAFNQLLDPVQSDKLPLSIIKTLREGLALGLHTVYTGLFLLALLSFFLILFMKKEKNESI</sequence>
<feature type="transmembrane region" description="Helical" evidence="7">
    <location>
        <begin position="199"/>
        <end position="217"/>
    </location>
</feature>
<dbReference type="GO" id="GO:0022857">
    <property type="term" value="F:transmembrane transporter activity"/>
    <property type="evidence" value="ECO:0007669"/>
    <property type="project" value="InterPro"/>
</dbReference>
<dbReference type="PROSITE" id="PS50850">
    <property type="entry name" value="MFS"/>
    <property type="match status" value="1"/>
</dbReference>
<feature type="transmembrane region" description="Helical" evidence="7">
    <location>
        <begin position="229"/>
        <end position="247"/>
    </location>
</feature>
<dbReference type="InterPro" id="IPR011701">
    <property type="entry name" value="MFS"/>
</dbReference>
<organism evidence="9 10">
    <name type="scientific">Cerasibacillus quisquiliarum</name>
    <dbReference type="NCBI Taxonomy" id="227865"/>
    <lineage>
        <taxon>Bacteria</taxon>
        <taxon>Bacillati</taxon>
        <taxon>Bacillota</taxon>
        <taxon>Bacilli</taxon>
        <taxon>Bacillales</taxon>
        <taxon>Bacillaceae</taxon>
        <taxon>Cerasibacillus</taxon>
    </lineage>
</organism>
<name>A0A511UVH4_9BACI</name>
<feature type="transmembrane region" description="Helical" evidence="7">
    <location>
        <begin position="49"/>
        <end position="68"/>
    </location>
</feature>
<dbReference type="EMBL" id="BJXW01000009">
    <property type="protein sequence ID" value="GEN30587.1"/>
    <property type="molecule type" value="Genomic_DNA"/>
</dbReference>
<evidence type="ECO:0000313" key="10">
    <source>
        <dbReference type="Proteomes" id="UP000321491"/>
    </source>
</evidence>
<dbReference type="RefSeq" id="WP_307724216.1">
    <property type="nucleotide sequence ID" value="NZ_BJXW01000009.1"/>
</dbReference>
<evidence type="ECO:0000256" key="6">
    <source>
        <dbReference type="ARBA" id="ARBA00023136"/>
    </source>
</evidence>
<evidence type="ECO:0000256" key="5">
    <source>
        <dbReference type="ARBA" id="ARBA00022989"/>
    </source>
</evidence>
<feature type="transmembrane region" description="Helical" evidence="7">
    <location>
        <begin position="332"/>
        <end position="351"/>
    </location>
</feature>
<keyword evidence="10" id="KW-1185">Reference proteome</keyword>
<evidence type="ECO:0000256" key="1">
    <source>
        <dbReference type="ARBA" id="ARBA00004651"/>
    </source>
</evidence>
<dbReference type="AlphaFoldDB" id="A0A511UVH4"/>
<evidence type="ECO:0000259" key="8">
    <source>
        <dbReference type="PROSITE" id="PS50850"/>
    </source>
</evidence>
<keyword evidence="3" id="KW-1003">Cell membrane</keyword>
<comment type="subcellular location">
    <subcellularLocation>
        <location evidence="1">Cell membrane</location>
        <topology evidence="1">Multi-pass membrane protein</topology>
    </subcellularLocation>
</comment>
<keyword evidence="4 7" id="KW-0812">Transmembrane</keyword>
<evidence type="ECO:0000256" key="7">
    <source>
        <dbReference type="SAM" id="Phobius"/>
    </source>
</evidence>
<dbReference type="PANTHER" id="PTHR23501">
    <property type="entry name" value="MAJOR FACILITATOR SUPERFAMILY"/>
    <property type="match status" value="1"/>
</dbReference>
<reference evidence="9 10" key="1">
    <citation type="submission" date="2019-07" db="EMBL/GenBank/DDBJ databases">
        <title>Whole genome shotgun sequence of Cerasibacillus quisquiliarum NBRC 102429.</title>
        <authorList>
            <person name="Hosoyama A."/>
            <person name="Uohara A."/>
            <person name="Ohji S."/>
            <person name="Ichikawa N."/>
        </authorList>
    </citation>
    <scope>NUCLEOTIDE SEQUENCE [LARGE SCALE GENOMIC DNA]</scope>
    <source>
        <strain evidence="9 10">NBRC 102429</strain>
    </source>
</reference>
<feature type="transmembrane region" description="Helical" evidence="7">
    <location>
        <begin position="299"/>
        <end position="325"/>
    </location>
</feature>
<keyword evidence="6 7" id="KW-0472">Membrane</keyword>
<evidence type="ECO:0000313" key="9">
    <source>
        <dbReference type="EMBL" id="GEN30587.1"/>
    </source>
</evidence>
<feature type="transmembrane region" description="Helical" evidence="7">
    <location>
        <begin position="138"/>
        <end position="160"/>
    </location>
</feature>
<feature type="transmembrane region" description="Helical" evidence="7">
    <location>
        <begin position="357"/>
        <end position="381"/>
    </location>
</feature>
<dbReference type="GO" id="GO:0005886">
    <property type="term" value="C:plasma membrane"/>
    <property type="evidence" value="ECO:0007669"/>
    <property type="project" value="UniProtKB-SubCell"/>
</dbReference>
<dbReference type="Gene3D" id="1.20.1250.20">
    <property type="entry name" value="MFS general substrate transporter like domains"/>
    <property type="match status" value="1"/>
</dbReference>
<dbReference type="Gene3D" id="1.20.1720.10">
    <property type="entry name" value="Multidrug resistance protein D"/>
    <property type="match status" value="1"/>
</dbReference>
<protein>
    <submittedName>
        <fullName evidence="9">MFS transporter</fullName>
    </submittedName>
</protein>
<feature type="transmembrane region" description="Helical" evidence="7">
    <location>
        <begin position="268"/>
        <end position="287"/>
    </location>
</feature>
<feature type="transmembrane region" description="Helical" evidence="7">
    <location>
        <begin position="105"/>
        <end position="126"/>
    </location>
</feature>
<keyword evidence="2" id="KW-0813">Transport</keyword>
<comment type="caution">
    <text evidence="9">The sequence shown here is derived from an EMBL/GenBank/DDBJ whole genome shotgun (WGS) entry which is preliminary data.</text>
</comment>
<dbReference type="FunFam" id="1.20.1720.10:FF:000004">
    <property type="entry name" value="EmrB/QacA family drug resistance transporter"/>
    <property type="match status" value="1"/>
</dbReference>
<accession>A0A511UVH4</accession>
<evidence type="ECO:0000256" key="4">
    <source>
        <dbReference type="ARBA" id="ARBA00022692"/>
    </source>
</evidence>
<feature type="transmembrane region" description="Helical" evidence="7">
    <location>
        <begin position="80"/>
        <end position="99"/>
    </location>
</feature>
<dbReference type="PRINTS" id="PR01036">
    <property type="entry name" value="TCRTETB"/>
</dbReference>
<keyword evidence="5 7" id="KW-1133">Transmembrane helix</keyword>